<evidence type="ECO:0000313" key="5">
    <source>
        <dbReference type="EMBL" id="SFZ90513.1"/>
    </source>
</evidence>
<dbReference type="OrthoDB" id="9792152at2"/>
<dbReference type="RefSeq" id="WP_072400603.1">
    <property type="nucleotide sequence ID" value="NZ_FPKV01000001.1"/>
</dbReference>
<dbReference type="Gene3D" id="3.40.390.10">
    <property type="entry name" value="Collagenase (Catalytic Domain)"/>
    <property type="match status" value="1"/>
</dbReference>
<dbReference type="Pfam" id="PF18962">
    <property type="entry name" value="Por_Secre_tail"/>
    <property type="match status" value="1"/>
</dbReference>
<dbReference type="AlphaFoldDB" id="A0A1K2IDP3"/>
<name>A0A1K2IDP3_9FLAO</name>
<proteinExistence type="predicted"/>
<dbReference type="EMBL" id="FPKV01000001">
    <property type="protein sequence ID" value="SFZ90513.1"/>
    <property type="molecule type" value="Genomic_DNA"/>
</dbReference>
<evidence type="ECO:0000256" key="1">
    <source>
        <dbReference type="ARBA" id="ARBA00022670"/>
    </source>
</evidence>
<keyword evidence="2" id="KW-0732">Signal</keyword>
<dbReference type="GO" id="GO:0008237">
    <property type="term" value="F:metallopeptidase activity"/>
    <property type="evidence" value="ECO:0007669"/>
    <property type="project" value="InterPro"/>
</dbReference>
<dbReference type="GO" id="GO:0004252">
    <property type="term" value="F:serine-type endopeptidase activity"/>
    <property type="evidence" value="ECO:0007669"/>
    <property type="project" value="InterPro"/>
</dbReference>
<sequence length="913" mass="99230">MKQTYLKYIILFLTLLLFSLGLSAQNQKLLWTKTTQQKATKSKQLQRKSQPYKKDFYQLDLEALKVSLRNAPVRGKTSQLSNILIDFPLANGSFETFRIIEAPILHPDLQASMPNSRTYVGQSTTNPVNRIRFSITSRGLNTMLQSSEGGMQFIDPTSFGGNNYMVYKKKDLPALKEGFICNVIDEIPLKKTSNFKTQMQKNANDGILRTFRLAIASTIEYSEFHWMAAGLSAIDTEADKKNAVMDAMIITMNRVNGIFENELSISMEFVANNKDVIFIDSDSFTNDDADFLIDESQTVIDNIIGNSNYDIGHTFSTGGGGVAELNSPCNSGSKARGITGSSSPVGDSYDIDFVAHEMGHQFGSPHTFNGNTGNCVGTNRNASSAYEPGSGTTIMAYAGICSPQNVQTQSDAYFHQKSLQMIWDNITTGFSICGAQSFTNNSAPTAEAGASYTIPISTPYKLTGSSTDLNGTSTHTYTWEQYNLGNAGLPKEDDISEGPLVRSFEGTDNATRYIPRLQDLAINGGSTTWEKLASISRNINFQLTVRDNDSRGGQTATDNMVATTTTAAGPFLVTSQSTTGISWPQGSSQTITWDVAGTTGNGVNTANVNILLSTDRGLNYDTILASSVPNDGSQDITVPNIMAGFCRIMVEGDGNIFFAINTEDIAIGYTVTESCTEYTSTDSNLPLDILDNGSDFTTVSGVNVPASVIISDVKLTVDITHPYPGDILLGLQSPTGTLVNILEPSICTNEDANIVVTFDDNGSSFDCNLTGNGFTMQSPISLLSSWNDENASGNWLLGVGDFEEEDAGTLNSWSITICGVVLTPLSINTYEFNDFQVYPNPNKGEFTIKLSSSLSSDVSVKVYDLRGRIIYKYIYDNTGSFNEKINLSNVQSGMYILNVSDGLRKSSKKIIVE</sequence>
<dbReference type="PROSITE" id="PS51829">
    <property type="entry name" value="P_HOMO_B"/>
    <property type="match status" value="1"/>
</dbReference>
<dbReference type="GO" id="GO:0006508">
    <property type="term" value="P:proteolysis"/>
    <property type="evidence" value="ECO:0007669"/>
    <property type="project" value="UniProtKB-KW"/>
</dbReference>
<dbReference type="InterPro" id="IPR024079">
    <property type="entry name" value="MetalloPept_cat_dom_sf"/>
</dbReference>
<evidence type="ECO:0000256" key="2">
    <source>
        <dbReference type="ARBA" id="ARBA00022729"/>
    </source>
</evidence>
<dbReference type="SUPFAM" id="SSF55486">
    <property type="entry name" value="Metalloproteases ('zincins'), catalytic domain"/>
    <property type="match status" value="1"/>
</dbReference>
<evidence type="ECO:0000259" key="4">
    <source>
        <dbReference type="PROSITE" id="PS51829"/>
    </source>
</evidence>
<dbReference type="Gene3D" id="2.60.120.260">
    <property type="entry name" value="Galactose-binding domain-like"/>
    <property type="match status" value="1"/>
</dbReference>
<dbReference type="InterPro" id="IPR008979">
    <property type="entry name" value="Galactose-bd-like_sf"/>
</dbReference>
<dbReference type="SUPFAM" id="SSF49785">
    <property type="entry name" value="Galactose-binding domain-like"/>
    <property type="match status" value="1"/>
</dbReference>
<keyword evidence="6" id="KW-1185">Reference proteome</keyword>
<keyword evidence="1" id="KW-0645">Protease</keyword>
<gene>
    <name evidence="5" type="ORF">SAMN05428642_101980</name>
</gene>
<keyword evidence="3" id="KW-0378">Hydrolase</keyword>
<organism evidence="5 6">
    <name type="scientific">Flaviramulus basaltis</name>
    <dbReference type="NCBI Taxonomy" id="369401"/>
    <lineage>
        <taxon>Bacteria</taxon>
        <taxon>Pseudomonadati</taxon>
        <taxon>Bacteroidota</taxon>
        <taxon>Flavobacteriia</taxon>
        <taxon>Flavobacteriales</taxon>
        <taxon>Flavobacteriaceae</taxon>
        <taxon>Flaviramulus</taxon>
    </lineage>
</organism>
<dbReference type="Proteomes" id="UP000182544">
    <property type="component" value="Unassembled WGS sequence"/>
</dbReference>
<protein>
    <submittedName>
        <fullName evidence="5">Por secretion system C-terminal sorting domain-containing protein</fullName>
    </submittedName>
</protein>
<reference evidence="5 6" key="1">
    <citation type="submission" date="2016-10" db="EMBL/GenBank/DDBJ databases">
        <authorList>
            <person name="de Groot N.N."/>
        </authorList>
    </citation>
    <scope>NUCLEOTIDE SEQUENCE [LARGE SCALE GENOMIC DNA]</scope>
    <source>
        <strain evidence="5 6">DSM 18180</strain>
    </source>
</reference>
<dbReference type="NCBIfam" id="TIGR04183">
    <property type="entry name" value="Por_Secre_tail"/>
    <property type="match status" value="1"/>
</dbReference>
<evidence type="ECO:0000256" key="3">
    <source>
        <dbReference type="ARBA" id="ARBA00022801"/>
    </source>
</evidence>
<dbReference type="STRING" id="369401.SAMN05428642_101980"/>
<dbReference type="Pfam" id="PF13583">
    <property type="entry name" value="Reprolysin_4"/>
    <property type="match status" value="1"/>
</dbReference>
<feature type="domain" description="P/Homo B" evidence="4">
    <location>
        <begin position="670"/>
        <end position="823"/>
    </location>
</feature>
<accession>A0A1K2IDP3</accession>
<dbReference type="InterPro" id="IPR026444">
    <property type="entry name" value="Secre_tail"/>
</dbReference>
<dbReference type="InterPro" id="IPR002884">
    <property type="entry name" value="P_dom"/>
</dbReference>
<evidence type="ECO:0000313" key="6">
    <source>
        <dbReference type="Proteomes" id="UP000182544"/>
    </source>
</evidence>
<dbReference type="Pfam" id="PF01483">
    <property type="entry name" value="P_proprotein"/>
    <property type="match status" value="1"/>
</dbReference>